<dbReference type="Proteomes" id="UP000814140">
    <property type="component" value="Unassembled WGS sequence"/>
</dbReference>
<evidence type="ECO:0000313" key="1">
    <source>
        <dbReference type="EMBL" id="KAI0057339.1"/>
    </source>
</evidence>
<organism evidence="1 2">
    <name type="scientific">Artomyces pyxidatus</name>
    <dbReference type="NCBI Taxonomy" id="48021"/>
    <lineage>
        <taxon>Eukaryota</taxon>
        <taxon>Fungi</taxon>
        <taxon>Dikarya</taxon>
        <taxon>Basidiomycota</taxon>
        <taxon>Agaricomycotina</taxon>
        <taxon>Agaricomycetes</taxon>
        <taxon>Russulales</taxon>
        <taxon>Auriscalpiaceae</taxon>
        <taxon>Artomyces</taxon>
    </lineage>
</organism>
<name>A0ACB8SL88_9AGAM</name>
<accession>A0ACB8SL88</accession>
<sequence>MSEPTSGVSADRYLRLLVGIATEKENTRHIEFAQDYARPFFKSISDRIGLTVDDKHGVDVLHFIDALAAISVCQPQHEAIAVALSLVQSKSDKLGVNLHVATNGEDVPPSTVAHLQLVWLILAKIGQGAAAREKSGLSHRTTEEKAAYDELQATICSFSMAKFRYRFNIYSLAADESLTRNPSADKILLRCPKRVHVSNPTGSQTKGLAIAKHLPKFFALDKHILALYRIAKAPYFASLFHSTCNVDAVPGQKRTVTLDFAKDLRDALDSSRTTSTRLRSRATSTQLRSPKRLAEALLRDMTTANLAPLKNPQSIHCECALVSHLHRKQCAVNDAKKKAGSLPIHPYIGVSKLSCYGCQLFLDAYLFALKDQKTRFKPFFTRGSHNKLYAYWVSPVLKDDAIRGRTQGTLRSFAQARFGMYVRTYSYNNKQRRPRLGSDSKGPSGKYEPVTSQEESNGDEGCSGIDTATDH</sequence>
<dbReference type="EMBL" id="MU277248">
    <property type="protein sequence ID" value="KAI0057339.1"/>
    <property type="molecule type" value="Genomic_DNA"/>
</dbReference>
<reference evidence="1" key="2">
    <citation type="journal article" date="2022" name="New Phytol.">
        <title>Evolutionary transition to the ectomycorrhizal habit in the genomes of a hyperdiverse lineage of mushroom-forming fungi.</title>
        <authorList>
            <person name="Looney B."/>
            <person name="Miyauchi S."/>
            <person name="Morin E."/>
            <person name="Drula E."/>
            <person name="Courty P.E."/>
            <person name="Kohler A."/>
            <person name="Kuo A."/>
            <person name="LaButti K."/>
            <person name="Pangilinan J."/>
            <person name="Lipzen A."/>
            <person name="Riley R."/>
            <person name="Andreopoulos W."/>
            <person name="He G."/>
            <person name="Johnson J."/>
            <person name="Nolan M."/>
            <person name="Tritt A."/>
            <person name="Barry K.W."/>
            <person name="Grigoriev I.V."/>
            <person name="Nagy L.G."/>
            <person name="Hibbett D."/>
            <person name="Henrissat B."/>
            <person name="Matheny P.B."/>
            <person name="Labbe J."/>
            <person name="Martin F.M."/>
        </authorList>
    </citation>
    <scope>NUCLEOTIDE SEQUENCE</scope>
    <source>
        <strain evidence="1">HHB10654</strain>
    </source>
</reference>
<gene>
    <name evidence="1" type="ORF">BV25DRAFT_1920188</name>
</gene>
<reference evidence="1" key="1">
    <citation type="submission" date="2021-03" db="EMBL/GenBank/DDBJ databases">
        <authorList>
            <consortium name="DOE Joint Genome Institute"/>
            <person name="Ahrendt S."/>
            <person name="Looney B.P."/>
            <person name="Miyauchi S."/>
            <person name="Morin E."/>
            <person name="Drula E."/>
            <person name="Courty P.E."/>
            <person name="Chicoki N."/>
            <person name="Fauchery L."/>
            <person name="Kohler A."/>
            <person name="Kuo A."/>
            <person name="Labutti K."/>
            <person name="Pangilinan J."/>
            <person name="Lipzen A."/>
            <person name="Riley R."/>
            <person name="Andreopoulos W."/>
            <person name="He G."/>
            <person name="Johnson J."/>
            <person name="Barry K.W."/>
            <person name="Grigoriev I.V."/>
            <person name="Nagy L."/>
            <person name="Hibbett D."/>
            <person name="Henrissat B."/>
            <person name="Matheny P.B."/>
            <person name="Labbe J."/>
            <person name="Martin F."/>
        </authorList>
    </citation>
    <scope>NUCLEOTIDE SEQUENCE</scope>
    <source>
        <strain evidence="1">HHB10654</strain>
    </source>
</reference>
<proteinExistence type="predicted"/>
<keyword evidence="2" id="KW-1185">Reference proteome</keyword>
<evidence type="ECO:0000313" key="2">
    <source>
        <dbReference type="Proteomes" id="UP000814140"/>
    </source>
</evidence>
<protein>
    <submittedName>
        <fullName evidence="1">Uncharacterized protein</fullName>
    </submittedName>
</protein>
<comment type="caution">
    <text evidence="1">The sequence shown here is derived from an EMBL/GenBank/DDBJ whole genome shotgun (WGS) entry which is preliminary data.</text>
</comment>